<keyword evidence="1" id="KW-0946">Virion</keyword>
<keyword evidence="1" id="KW-0167">Capsid protein</keyword>
<dbReference type="RefSeq" id="WP_256865214.1">
    <property type="nucleotide sequence ID" value="NZ_BAABJG010000005.1"/>
</dbReference>
<name>A0ABW3UDA2_9BACL</name>
<evidence type="ECO:0000313" key="2">
    <source>
        <dbReference type="Proteomes" id="UP001597180"/>
    </source>
</evidence>
<dbReference type="EMBL" id="JBHTLU010000004">
    <property type="protein sequence ID" value="MFD1218668.1"/>
    <property type="molecule type" value="Genomic_DNA"/>
</dbReference>
<dbReference type="Gene3D" id="1.20.1260.10">
    <property type="match status" value="1"/>
</dbReference>
<dbReference type="InterPro" id="IPR012347">
    <property type="entry name" value="Ferritin-like"/>
</dbReference>
<proteinExistence type="predicted"/>
<accession>A0ABW3UDA2</accession>
<keyword evidence="2" id="KW-1185">Reference proteome</keyword>
<evidence type="ECO:0000313" key="1">
    <source>
        <dbReference type="EMBL" id="MFD1218668.1"/>
    </source>
</evidence>
<comment type="caution">
    <text evidence="1">The sequence shown here is derived from an EMBL/GenBank/DDBJ whole genome shotgun (WGS) entry which is preliminary data.</text>
</comment>
<sequence>MNSPIAGNLGTHEILELHEILSFKNVCLTKSAAMQNLVQDPNLKSIIVQDITQSKQDIQELQNVLAKV</sequence>
<protein>
    <submittedName>
        <fullName evidence="1">Spore coat protein</fullName>
    </submittedName>
</protein>
<dbReference type="Proteomes" id="UP001597180">
    <property type="component" value="Unassembled WGS sequence"/>
</dbReference>
<reference evidence="2" key="1">
    <citation type="journal article" date="2019" name="Int. J. Syst. Evol. Microbiol.">
        <title>The Global Catalogue of Microorganisms (GCM) 10K type strain sequencing project: providing services to taxonomists for standard genome sequencing and annotation.</title>
        <authorList>
            <consortium name="The Broad Institute Genomics Platform"/>
            <consortium name="The Broad Institute Genome Sequencing Center for Infectious Disease"/>
            <person name="Wu L."/>
            <person name="Ma J."/>
        </authorList>
    </citation>
    <scope>NUCLEOTIDE SEQUENCE [LARGE SCALE GENOMIC DNA]</scope>
    <source>
        <strain evidence="2">CCUG 53270</strain>
    </source>
</reference>
<organism evidence="1 2">
    <name type="scientific">Paenibacillus vulneris</name>
    <dbReference type="NCBI Taxonomy" id="1133364"/>
    <lineage>
        <taxon>Bacteria</taxon>
        <taxon>Bacillati</taxon>
        <taxon>Bacillota</taxon>
        <taxon>Bacilli</taxon>
        <taxon>Bacillales</taxon>
        <taxon>Paenibacillaceae</taxon>
        <taxon>Paenibacillus</taxon>
    </lineage>
</organism>
<gene>
    <name evidence="1" type="ORF">ACFQ4B_00940</name>
</gene>